<evidence type="ECO:0000256" key="10">
    <source>
        <dbReference type="ARBA" id="ARBA00023136"/>
    </source>
</evidence>
<dbReference type="InterPro" id="IPR017871">
    <property type="entry name" value="ABC_transporter-like_CS"/>
</dbReference>
<keyword evidence="6" id="KW-0677">Repeat</keyword>
<evidence type="ECO:0000256" key="4">
    <source>
        <dbReference type="ARBA" id="ARBA00022475"/>
    </source>
</evidence>
<dbReference type="EMBL" id="JAJUWU010000024">
    <property type="protein sequence ID" value="MCE7030459.1"/>
    <property type="molecule type" value="Genomic_DNA"/>
</dbReference>
<accession>A0A9X1T729</accession>
<dbReference type="GO" id="GO:0016887">
    <property type="term" value="F:ATP hydrolysis activity"/>
    <property type="evidence" value="ECO:0007669"/>
    <property type="project" value="InterPro"/>
</dbReference>
<dbReference type="GO" id="GO:0005886">
    <property type="term" value="C:plasma membrane"/>
    <property type="evidence" value="ECO:0007669"/>
    <property type="project" value="UniProtKB-SubCell"/>
</dbReference>
<evidence type="ECO:0000313" key="13">
    <source>
        <dbReference type="Proteomes" id="UP001139035"/>
    </source>
</evidence>
<evidence type="ECO:0000256" key="2">
    <source>
        <dbReference type="ARBA" id="ARBA00005417"/>
    </source>
</evidence>
<feature type="domain" description="ABC transporter" evidence="11">
    <location>
        <begin position="6"/>
        <end position="241"/>
    </location>
</feature>
<evidence type="ECO:0000256" key="8">
    <source>
        <dbReference type="ARBA" id="ARBA00022840"/>
    </source>
</evidence>
<comment type="caution">
    <text evidence="12">The sequence shown here is derived from an EMBL/GenBank/DDBJ whole genome shotgun (WGS) entry which is preliminary data.</text>
</comment>
<keyword evidence="10" id="KW-0472">Membrane</keyword>
<dbReference type="PANTHER" id="PTHR43790">
    <property type="entry name" value="CARBOHYDRATE TRANSPORT ATP-BINDING PROTEIN MG119-RELATED"/>
    <property type="match status" value="1"/>
</dbReference>
<evidence type="ECO:0000259" key="11">
    <source>
        <dbReference type="PROSITE" id="PS50893"/>
    </source>
</evidence>
<dbReference type="CDD" id="cd03215">
    <property type="entry name" value="ABC_Carb_Monos_II"/>
    <property type="match status" value="1"/>
</dbReference>
<dbReference type="InterPro" id="IPR003593">
    <property type="entry name" value="AAA+_ATPase"/>
</dbReference>
<comment type="subcellular location">
    <subcellularLocation>
        <location evidence="1">Cell membrane</location>
        <topology evidence="1">Peripheral membrane protein</topology>
    </subcellularLocation>
</comment>
<reference evidence="12" key="1">
    <citation type="submission" date="2022-01" db="EMBL/GenBank/DDBJ databases">
        <title>Jiella avicenniae sp. nov., a novel endophytic bacterium isolated from bark of Avicennia marina.</title>
        <authorList>
            <person name="Tuo L."/>
        </authorList>
    </citation>
    <scope>NUCLEOTIDE SEQUENCE</scope>
    <source>
        <strain evidence="12">CBK1P-4</strain>
    </source>
</reference>
<organism evidence="12 13">
    <name type="scientific">Jiella avicenniae</name>
    <dbReference type="NCBI Taxonomy" id="2907202"/>
    <lineage>
        <taxon>Bacteria</taxon>
        <taxon>Pseudomonadati</taxon>
        <taxon>Pseudomonadota</taxon>
        <taxon>Alphaproteobacteria</taxon>
        <taxon>Hyphomicrobiales</taxon>
        <taxon>Aurantimonadaceae</taxon>
        <taxon>Jiella</taxon>
    </lineage>
</organism>
<comment type="similarity">
    <text evidence="2">Belongs to the ABC transporter superfamily.</text>
</comment>
<dbReference type="CDD" id="cd03216">
    <property type="entry name" value="ABC_Carb_Monos_I"/>
    <property type="match status" value="1"/>
</dbReference>
<evidence type="ECO:0000256" key="9">
    <source>
        <dbReference type="ARBA" id="ARBA00022967"/>
    </source>
</evidence>
<keyword evidence="13" id="KW-1185">Reference proteome</keyword>
<dbReference type="AlphaFoldDB" id="A0A9X1T729"/>
<dbReference type="PROSITE" id="PS00211">
    <property type="entry name" value="ABC_TRANSPORTER_1"/>
    <property type="match status" value="1"/>
</dbReference>
<dbReference type="GO" id="GO:0005524">
    <property type="term" value="F:ATP binding"/>
    <property type="evidence" value="ECO:0007669"/>
    <property type="project" value="UniProtKB-KW"/>
</dbReference>
<name>A0A9X1T729_9HYPH</name>
<dbReference type="Proteomes" id="UP001139035">
    <property type="component" value="Unassembled WGS sequence"/>
</dbReference>
<dbReference type="InterPro" id="IPR027417">
    <property type="entry name" value="P-loop_NTPase"/>
</dbReference>
<evidence type="ECO:0000256" key="6">
    <source>
        <dbReference type="ARBA" id="ARBA00022737"/>
    </source>
</evidence>
<sequence length="510" mass="55414">MAEPAIELIGIDKSFGAVRANRSIDLTVERGSIHGIVGENGAGKSTLMSIIYGFYQADAGEIRVGGKTVEIADPNAAIAAGIGMVHQHFMLVHNLTVVENVMLGAERSPLLSSGIARVRAELRRLEEDHGLEVDPDAVVEDLPVGLQQRVEILKSLYRGADILILDEPTGVLTPSEADHLFDVLKQLRAEGKTIILITHKLREIMAITDTVSVMRRGEMVATKKTADTSVAELAELMVGRRVLLTVDKQPARPGDPLLTARNLTVKDSRGVTMVDDVSFSVRAGEIVGIAGVAGNGQSELLEALAGIRRAKAGLIVLNGREIDPARESDPAEIRRIGCAHVPEDRHHMGLVLPFEENENAILGYQDDPRFRKGPLLDLDAMRRDAREKIEAYDIRPADCRLKTANFSGGNQQKIVLAREMERDPDVLLIGQPTRGVDVGAIEFIHKRIVEMRDAGKAILLVSVELDEIRALSDRILVMFAGRIVGERGPEASEAELGLLMAGVDEKEAAE</sequence>
<dbReference type="RefSeq" id="WP_233721533.1">
    <property type="nucleotide sequence ID" value="NZ_JAJUWU010000024.1"/>
</dbReference>
<evidence type="ECO:0000313" key="12">
    <source>
        <dbReference type="EMBL" id="MCE7030459.1"/>
    </source>
</evidence>
<gene>
    <name evidence="12" type="ORF">LZD57_20935</name>
</gene>
<dbReference type="InterPro" id="IPR050107">
    <property type="entry name" value="ABC_carbohydrate_import_ATPase"/>
</dbReference>
<dbReference type="SUPFAM" id="SSF52540">
    <property type="entry name" value="P-loop containing nucleoside triphosphate hydrolases"/>
    <property type="match status" value="2"/>
</dbReference>
<keyword evidence="7" id="KW-0547">Nucleotide-binding</keyword>
<evidence type="ECO:0000256" key="7">
    <source>
        <dbReference type="ARBA" id="ARBA00022741"/>
    </source>
</evidence>
<feature type="domain" description="ABC transporter" evidence="11">
    <location>
        <begin position="258"/>
        <end position="505"/>
    </location>
</feature>
<keyword evidence="5" id="KW-0762">Sugar transport</keyword>
<proteinExistence type="inferred from homology"/>
<dbReference type="FunFam" id="3.40.50.300:FF:000127">
    <property type="entry name" value="Ribose import ATP-binding protein RbsA"/>
    <property type="match status" value="1"/>
</dbReference>
<protein>
    <submittedName>
        <fullName evidence="12">ABC transporter ATP-binding protein</fullName>
    </submittedName>
</protein>
<dbReference type="PROSITE" id="PS50893">
    <property type="entry name" value="ABC_TRANSPORTER_2"/>
    <property type="match status" value="2"/>
</dbReference>
<dbReference type="PANTHER" id="PTHR43790:SF4">
    <property type="entry name" value="GUANOSINE IMPORT ATP-BINDING PROTEIN NUPO"/>
    <property type="match status" value="1"/>
</dbReference>
<dbReference type="SMART" id="SM00382">
    <property type="entry name" value="AAA"/>
    <property type="match status" value="2"/>
</dbReference>
<keyword evidence="4" id="KW-1003">Cell membrane</keyword>
<keyword evidence="9" id="KW-1278">Translocase</keyword>
<keyword evidence="8 12" id="KW-0067">ATP-binding</keyword>
<evidence type="ECO:0000256" key="5">
    <source>
        <dbReference type="ARBA" id="ARBA00022597"/>
    </source>
</evidence>
<evidence type="ECO:0000256" key="1">
    <source>
        <dbReference type="ARBA" id="ARBA00004202"/>
    </source>
</evidence>
<dbReference type="Pfam" id="PF00005">
    <property type="entry name" value="ABC_tran"/>
    <property type="match status" value="2"/>
</dbReference>
<dbReference type="InterPro" id="IPR003439">
    <property type="entry name" value="ABC_transporter-like_ATP-bd"/>
</dbReference>
<evidence type="ECO:0000256" key="3">
    <source>
        <dbReference type="ARBA" id="ARBA00022448"/>
    </source>
</evidence>
<keyword evidence="3" id="KW-0813">Transport</keyword>
<dbReference type="Gene3D" id="3.40.50.300">
    <property type="entry name" value="P-loop containing nucleotide triphosphate hydrolases"/>
    <property type="match status" value="2"/>
</dbReference>